<feature type="region of interest" description="Disordered" evidence="1">
    <location>
        <begin position="1"/>
        <end position="61"/>
    </location>
</feature>
<feature type="compositionally biased region" description="Basic residues" evidence="1">
    <location>
        <begin position="39"/>
        <end position="48"/>
    </location>
</feature>
<reference evidence="2" key="1">
    <citation type="journal article" date="2013" name="J. Plant Res.">
        <title>Effect of fungi and light on seed germination of three Opuntia species from semiarid lands of central Mexico.</title>
        <authorList>
            <person name="Delgado-Sanchez P."/>
            <person name="Jimenez-Bremont J.F."/>
            <person name="Guerrero-Gonzalez Mde L."/>
            <person name="Flores J."/>
        </authorList>
    </citation>
    <scope>NUCLEOTIDE SEQUENCE</scope>
    <source>
        <tissue evidence="2">Cladode</tissue>
    </source>
</reference>
<evidence type="ECO:0000256" key="1">
    <source>
        <dbReference type="SAM" id="MobiDB-lite"/>
    </source>
</evidence>
<organism evidence="2">
    <name type="scientific">Opuntia streptacantha</name>
    <name type="common">Prickly pear cactus</name>
    <name type="synonym">Opuntia cardona</name>
    <dbReference type="NCBI Taxonomy" id="393608"/>
    <lineage>
        <taxon>Eukaryota</taxon>
        <taxon>Viridiplantae</taxon>
        <taxon>Streptophyta</taxon>
        <taxon>Embryophyta</taxon>
        <taxon>Tracheophyta</taxon>
        <taxon>Spermatophyta</taxon>
        <taxon>Magnoliopsida</taxon>
        <taxon>eudicotyledons</taxon>
        <taxon>Gunneridae</taxon>
        <taxon>Pentapetalae</taxon>
        <taxon>Caryophyllales</taxon>
        <taxon>Cactineae</taxon>
        <taxon>Cactaceae</taxon>
        <taxon>Opuntioideae</taxon>
        <taxon>Opuntia</taxon>
    </lineage>
</organism>
<feature type="compositionally biased region" description="Basic residues" evidence="1">
    <location>
        <begin position="104"/>
        <end position="119"/>
    </location>
</feature>
<dbReference type="AlphaFoldDB" id="A0A7C9CC50"/>
<name>A0A7C9CC50_OPUST</name>
<accession>A0A7C9CC50</accession>
<protein>
    <submittedName>
        <fullName evidence="2">Uncharacterized protein</fullName>
    </submittedName>
</protein>
<proteinExistence type="predicted"/>
<evidence type="ECO:0000313" key="2">
    <source>
        <dbReference type="EMBL" id="MBA4615142.1"/>
    </source>
</evidence>
<feature type="region of interest" description="Disordered" evidence="1">
    <location>
        <begin position="77"/>
        <end position="119"/>
    </location>
</feature>
<sequence>MSTTGTGQRLTVSNGPEISSPNLSPTSLSSLAKVASSSRPRRSKKSKAKPTSTFARARSSLGTSSLSQFLGKVRSKMKMEIPSSNRRVPSRFRTSPTRTLAKTPRLKSQLRTRVRSGSD</sequence>
<dbReference type="EMBL" id="GISG01006237">
    <property type="protein sequence ID" value="MBA4615142.1"/>
    <property type="molecule type" value="Transcribed_RNA"/>
</dbReference>
<reference evidence="2" key="2">
    <citation type="submission" date="2020-07" db="EMBL/GenBank/DDBJ databases">
        <authorList>
            <person name="Vera ALvarez R."/>
            <person name="Arias-Moreno D.M."/>
            <person name="Jimenez-Jacinto V."/>
            <person name="Jimenez-Bremont J.F."/>
            <person name="Swaminathan K."/>
            <person name="Moose S.P."/>
            <person name="Guerrero-Gonzalez M.L."/>
            <person name="Marino-Ramirez L."/>
            <person name="Landsman D."/>
            <person name="Rodriguez-Kessler M."/>
            <person name="Delgado-Sanchez P."/>
        </authorList>
    </citation>
    <scope>NUCLEOTIDE SEQUENCE</scope>
    <source>
        <tissue evidence="2">Cladode</tissue>
    </source>
</reference>
<feature type="compositionally biased region" description="Polar residues" evidence="1">
    <location>
        <begin position="82"/>
        <end position="100"/>
    </location>
</feature>
<feature type="compositionally biased region" description="Low complexity" evidence="1">
    <location>
        <begin position="19"/>
        <end position="38"/>
    </location>
</feature>
<feature type="compositionally biased region" description="Polar residues" evidence="1">
    <location>
        <begin position="1"/>
        <end position="17"/>
    </location>
</feature>